<evidence type="ECO:0000313" key="3">
    <source>
        <dbReference type="EMBL" id="MBB2903572.1"/>
    </source>
</evidence>
<keyword evidence="1" id="KW-0479">Metal-binding</keyword>
<evidence type="ECO:0000256" key="1">
    <source>
        <dbReference type="ARBA" id="ARBA00022723"/>
    </source>
</evidence>
<dbReference type="SUPFAM" id="SSF54593">
    <property type="entry name" value="Glyoxalase/Bleomycin resistance protein/Dihydroxybiphenyl dioxygenase"/>
    <property type="match status" value="1"/>
</dbReference>
<dbReference type="PROSITE" id="PS51819">
    <property type="entry name" value="VOC"/>
    <property type="match status" value="1"/>
</dbReference>
<dbReference type="CDD" id="cd08352">
    <property type="entry name" value="VOC_Bs_YwkD_like"/>
    <property type="match status" value="1"/>
</dbReference>
<reference evidence="3 4" key="2">
    <citation type="submission" date="2020-08" db="EMBL/GenBank/DDBJ databases">
        <authorList>
            <person name="Partida-Martinez L."/>
            <person name="Huntemann M."/>
            <person name="Clum A."/>
            <person name="Wang J."/>
            <person name="Palaniappan K."/>
            <person name="Ritter S."/>
            <person name="Chen I.-M."/>
            <person name="Stamatis D."/>
            <person name="Reddy T."/>
            <person name="O'Malley R."/>
            <person name="Daum C."/>
            <person name="Shapiro N."/>
            <person name="Ivanova N."/>
            <person name="Kyrpides N."/>
            <person name="Woyke T."/>
        </authorList>
    </citation>
    <scope>NUCLEOTIDE SEQUENCE [LARGE SCALE GENOMIC DNA]</scope>
    <source>
        <strain evidence="3 4">AS2.23</strain>
    </source>
</reference>
<dbReference type="InterPro" id="IPR051332">
    <property type="entry name" value="Fosfomycin_Res_Enzymes"/>
</dbReference>
<sequence length="146" mass="16360">MTIVTAPQHRTDLLPAPPSLRRVHHVALIVSDYERSKRFYTEVLGYRVAAEHYRAERDSWKLDLTLAGCDTLELFSFPDPPARPSGPEATGLRHLAFAVDDLDHAITALAAHAVQVEPVRVDPTTGRRYTFFPDPDGLPLELYEEG</sequence>
<dbReference type="GO" id="GO:0046872">
    <property type="term" value="F:metal ion binding"/>
    <property type="evidence" value="ECO:0007669"/>
    <property type="project" value="UniProtKB-KW"/>
</dbReference>
<dbReference type="Pfam" id="PF00903">
    <property type="entry name" value="Glyoxalase"/>
    <property type="match status" value="1"/>
</dbReference>
<accession>A0A7W4XZH1</accession>
<dbReference type="Gene3D" id="3.10.180.10">
    <property type="entry name" value="2,3-Dihydroxybiphenyl 1,2-Dioxygenase, domain 1"/>
    <property type="match status" value="1"/>
</dbReference>
<dbReference type="PANTHER" id="PTHR36113">
    <property type="entry name" value="LYASE, PUTATIVE-RELATED-RELATED"/>
    <property type="match status" value="1"/>
</dbReference>
<comment type="caution">
    <text evidence="3">The sequence shown here is derived from an EMBL/GenBank/DDBJ whole genome shotgun (WGS) entry which is preliminary data.</text>
</comment>
<organism evidence="3 4">
    <name type="scientific">Kineococcus radiotolerans</name>
    <dbReference type="NCBI Taxonomy" id="131568"/>
    <lineage>
        <taxon>Bacteria</taxon>
        <taxon>Bacillati</taxon>
        <taxon>Actinomycetota</taxon>
        <taxon>Actinomycetes</taxon>
        <taxon>Kineosporiales</taxon>
        <taxon>Kineosporiaceae</taxon>
        <taxon>Kineococcus</taxon>
    </lineage>
</organism>
<dbReference type="PANTHER" id="PTHR36113:SF6">
    <property type="entry name" value="FOSFOMYCIN RESISTANCE PROTEIN FOSX"/>
    <property type="match status" value="1"/>
</dbReference>
<feature type="domain" description="VOC" evidence="2">
    <location>
        <begin position="22"/>
        <end position="145"/>
    </location>
</feature>
<protein>
    <submittedName>
        <fullName evidence="3">Glyoxylase I family protein</fullName>
    </submittedName>
</protein>
<gene>
    <name evidence="3" type="ORF">FHR75_004415</name>
</gene>
<dbReference type="InterPro" id="IPR037523">
    <property type="entry name" value="VOC_core"/>
</dbReference>
<name>A0A7W4XZH1_KINRA</name>
<reference evidence="3 4" key="1">
    <citation type="submission" date="2020-08" db="EMBL/GenBank/DDBJ databases">
        <title>The Agave Microbiome: Exploring the role of microbial communities in plant adaptations to desert environments.</title>
        <authorList>
            <person name="Partida-Martinez L.P."/>
        </authorList>
    </citation>
    <scope>NUCLEOTIDE SEQUENCE [LARGE SCALE GENOMIC DNA]</scope>
    <source>
        <strain evidence="3 4">AS2.23</strain>
    </source>
</reference>
<dbReference type="InterPro" id="IPR037478">
    <property type="entry name" value="YwkD-like_dom"/>
</dbReference>
<dbReference type="NCBIfam" id="NF008551">
    <property type="entry name" value="PRK11478.1"/>
    <property type="match status" value="1"/>
</dbReference>
<dbReference type="InterPro" id="IPR029068">
    <property type="entry name" value="Glyas_Bleomycin-R_OHBP_Dase"/>
</dbReference>
<dbReference type="Proteomes" id="UP000533269">
    <property type="component" value="Unassembled WGS sequence"/>
</dbReference>
<dbReference type="InterPro" id="IPR004360">
    <property type="entry name" value="Glyas_Fos-R_dOase_dom"/>
</dbReference>
<proteinExistence type="predicted"/>
<dbReference type="EMBL" id="JACHVY010000010">
    <property type="protein sequence ID" value="MBB2903572.1"/>
    <property type="molecule type" value="Genomic_DNA"/>
</dbReference>
<evidence type="ECO:0000313" key="4">
    <source>
        <dbReference type="Proteomes" id="UP000533269"/>
    </source>
</evidence>
<evidence type="ECO:0000259" key="2">
    <source>
        <dbReference type="PROSITE" id="PS51819"/>
    </source>
</evidence>
<dbReference type="AlphaFoldDB" id="A0A7W4XZH1"/>